<gene>
    <name evidence="1" type="ORF">QTN47_04395</name>
</gene>
<dbReference type="EMBL" id="JAULBC010000001">
    <property type="protein sequence ID" value="MEX6686719.1"/>
    <property type="molecule type" value="Genomic_DNA"/>
</dbReference>
<dbReference type="RefSeq" id="WP_369328115.1">
    <property type="nucleotide sequence ID" value="NZ_JAULBC010000001.1"/>
</dbReference>
<comment type="caution">
    <text evidence="1">The sequence shown here is derived from an EMBL/GenBank/DDBJ whole genome shotgun (WGS) entry which is preliminary data.</text>
</comment>
<sequence>MKKVMLSLFTFTLVFVHAQKTSFKKKPTLAIHLVLNDFNTADLIKKNSLGSVLNNKDWSRIKDMDAGFALQYLQGITNGIDLAARMDITYLDYLFKNRPPLGTDNPLLETDFSAHAKLLPDNYLVSPYVACGVGISKYTSYWGLYMPLGAGLQISLGPAEVYFFTDFQYRVPLTSNVNNHFNYSIGFGAPIGGRNNDKSTPVSPF</sequence>
<evidence type="ECO:0000313" key="1">
    <source>
        <dbReference type="EMBL" id="MEX6686719.1"/>
    </source>
</evidence>
<dbReference type="Proteomes" id="UP001560573">
    <property type="component" value="Unassembled WGS sequence"/>
</dbReference>
<name>A0ABV3ZE86_9BACT</name>
<evidence type="ECO:0000313" key="2">
    <source>
        <dbReference type="Proteomes" id="UP001560573"/>
    </source>
</evidence>
<organism evidence="1 2">
    <name type="scientific">Danxiaibacter flavus</name>
    <dbReference type="NCBI Taxonomy" id="3049108"/>
    <lineage>
        <taxon>Bacteria</taxon>
        <taxon>Pseudomonadati</taxon>
        <taxon>Bacteroidota</taxon>
        <taxon>Chitinophagia</taxon>
        <taxon>Chitinophagales</taxon>
        <taxon>Chitinophagaceae</taxon>
        <taxon>Danxiaibacter</taxon>
    </lineage>
</organism>
<protein>
    <recommendedName>
        <fullName evidence="3">DUF3575 domain-containing protein</fullName>
    </recommendedName>
</protein>
<proteinExistence type="predicted"/>
<evidence type="ECO:0008006" key="3">
    <source>
        <dbReference type="Google" id="ProtNLM"/>
    </source>
</evidence>
<reference evidence="1 2" key="1">
    <citation type="submission" date="2023-07" db="EMBL/GenBank/DDBJ databases">
        <authorList>
            <person name="Lian W.-H."/>
        </authorList>
    </citation>
    <scope>NUCLEOTIDE SEQUENCE [LARGE SCALE GENOMIC DNA]</scope>
    <source>
        <strain evidence="1 2">SYSU DXS3180</strain>
    </source>
</reference>
<keyword evidence="2" id="KW-1185">Reference proteome</keyword>
<accession>A0ABV3ZE86</accession>